<reference evidence="1" key="1">
    <citation type="submission" date="2019-05" db="EMBL/GenBank/DDBJ databases">
        <title>Another draft genome of Portunus trituberculatus and its Hox gene families provides insights of decapod evolution.</title>
        <authorList>
            <person name="Jeong J.-H."/>
            <person name="Song I."/>
            <person name="Kim S."/>
            <person name="Choi T."/>
            <person name="Kim D."/>
            <person name="Ryu S."/>
            <person name="Kim W."/>
        </authorList>
    </citation>
    <scope>NUCLEOTIDE SEQUENCE [LARGE SCALE GENOMIC DNA]</scope>
    <source>
        <tissue evidence="1">Muscle</tissue>
    </source>
</reference>
<gene>
    <name evidence="1" type="ORF">E2C01_098649</name>
</gene>
<proteinExistence type="predicted"/>
<dbReference type="AlphaFoldDB" id="A0A5B7K8T0"/>
<dbReference type="EMBL" id="VSRR010134298">
    <property type="protein sequence ID" value="MPD03034.1"/>
    <property type="molecule type" value="Genomic_DNA"/>
</dbReference>
<protein>
    <submittedName>
        <fullName evidence="1">Uncharacterized protein</fullName>
    </submittedName>
</protein>
<comment type="caution">
    <text evidence="1">The sequence shown here is derived from an EMBL/GenBank/DDBJ whole genome shotgun (WGS) entry which is preliminary data.</text>
</comment>
<name>A0A5B7K8T0_PORTR</name>
<organism evidence="1 2">
    <name type="scientific">Portunus trituberculatus</name>
    <name type="common">Swimming crab</name>
    <name type="synonym">Neptunus trituberculatus</name>
    <dbReference type="NCBI Taxonomy" id="210409"/>
    <lineage>
        <taxon>Eukaryota</taxon>
        <taxon>Metazoa</taxon>
        <taxon>Ecdysozoa</taxon>
        <taxon>Arthropoda</taxon>
        <taxon>Crustacea</taxon>
        <taxon>Multicrustacea</taxon>
        <taxon>Malacostraca</taxon>
        <taxon>Eumalacostraca</taxon>
        <taxon>Eucarida</taxon>
        <taxon>Decapoda</taxon>
        <taxon>Pleocyemata</taxon>
        <taxon>Brachyura</taxon>
        <taxon>Eubrachyura</taxon>
        <taxon>Portunoidea</taxon>
        <taxon>Portunidae</taxon>
        <taxon>Portuninae</taxon>
        <taxon>Portunus</taxon>
    </lineage>
</organism>
<keyword evidence="2" id="KW-1185">Reference proteome</keyword>
<evidence type="ECO:0000313" key="2">
    <source>
        <dbReference type="Proteomes" id="UP000324222"/>
    </source>
</evidence>
<evidence type="ECO:0000313" key="1">
    <source>
        <dbReference type="EMBL" id="MPD03034.1"/>
    </source>
</evidence>
<sequence length="69" mass="7780">MRAGVMYRREMGEVRGKGRREIEEWRFVGGRRVGQNCVIEVSRSTDTLTQTAMGGTPTDHIFCICGDSQ</sequence>
<dbReference type="Proteomes" id="UP000324222">
    <property type="component" value="Unassembled WGS sequence"/>
</dbReference>
<accession>A0A5B7K8T0</accession>